<evidence type="ECO:0000313" key="3">
    <source>
        <dbReference type="EMBL" id="CCC95468.1"/>
    </source>
</evidence>
<dbReference type="Gene3D" id="3.80.10.10">
    <property type="entry name" value="Ribonuclease Inhibitor"/>
    <property type="match status" value="1"/>
</dbReference>
<evidence type="ECO:0000256" key="1">
    <source>
        <dbReference type="SAM" id="Coils"/>
    </source>
</evidence>
<dbReference type="PANTHER" id="PTHR46761:SF2">
    <property type="entry name" value="RAN GTPASE-ACTIVATING PROTEIN 1"/>
    <property type="match status" value="1"/>
</dbReference>
<feature type="compositionally biased region" description="Basic residues" evidence="2">
    <location>
        <begin position="700"/>
        <end position="709"/>
    </location>
</feature>
<dbReference type="EMBL" id="HE575324">
    <property type="protein sequence ID" value="CCC95468.1"/>
    <property type="molecule type" value="Genomic_DNA"/>
</dbReference>
<keyword evidence="1" id="KW-0175">Coiled coil</keyword>
<dbReference type="InterPro" id="IPR045203">
    <property type="entry name" value="RanGAP1/2"/>
</dbReference>
<dbReference type="SUPFAM" id="SSF52047">
    <property type="entry name" value="RNI-like"/>
    <property type="match status" value="1"/>
</dbReference>
<evidence type="ECO:0000256" key="2">
    <source>
        <dbReference type="SAM" id="MobiDB-lite"/>
    </source>
</evidence>
<reference evidence="3" key="1">
    <citation type="journal article" date="2012" name="Proc. Natl. Acad. Sci. U.S.A.">
        <title>Antigenic diversity is generated by distinct evolutionary mechanisms in African trypanosome species.</title>
        <authorList>
            <person name="Jackson A.P."/>
            <person name="Berry A."/>
            <person name="Aslett M."/>
            <person name="Allison H.C."/>
            <person name="Burton P."/>
            <person name="Vavrova-Anderson J."/>
            <person name="Brown R."/>
            <person name="Browne H."/>
            <person name="Corton N."/>
            <person name="Hauser H."/>
            <person name="Gamble J."/>
            <person name="Gilderthorp R."/>
            <person name="Marcello L."/>
            <person name="McQuillan J."/>
            <person name="Otto T.D."/>
            <person name="Quail M.A."/>
            <person name="Sanders M.J."/>
            <person name="van Tonder A."/>
            <person name="Ginger M.L."/>
            <person name="Field M.C."/>
            <person name="Barry J.D."/>
            <person name="Hertz-Fowler C."/>
            <person name="Berriman M."/>
        </authorList>
    </citation>
    <scope>NUCLEOTIDE SEQUENCE</scope>
    <source>
        <strain evidence="3">IL3000</strain>
    </source>
</reference>
<dbReference type="SMART" id="SM00368">
    <property type="entry name" value="LRR_RI"/>
    <property type="match status" value="7"/>
</dbReference>
<feature type="region of interest" description="Disordered" evidence="2">
    <location>
        <begin position="336"/>
        <end position="454"/>
    </location>
</feature>
<organism evidence="3">
    <name type="scientific">Trypanosoma congolense (strain IL3000)</name>
    <dbReference type="NCBI Taxonomy" id="1068625"/>
    <lineage>
        <taxon>Eukaryota</taxon>
        <taxon>Discoba</taxon>
        <taxon>Euglenozoa</taxon>
        <taxon>Kinetoplastea</taxon>
        <taxon>Metakinetoplastina</taxon>
        <taxon>Trypanosomatida</taxon>
        <taxon>Trypanosomatidae</taxon>
        <taxon>Trypanosoma</taxon>
        <taxon>Nannomonas</taxon>
    </lineage>
</organism>
<protein>
    <submittedName>
        <fullName evidence="3">Uncharacterized protein TCIL3000_11_9260</fullName>
    </submittedName>
</protein>
<feature type="compositionally biased region" description="Basic and acidic residues" evidence="2">
    <location>
        <begin position="403"/>
        <end position="418"/>
    </location>
</feature>
<proteinExistence type="predicted"/>
<feature type="compositionally biased region" description="Basic and acidic residues" evidence="2">
    <location>
        <begin position="336"/>
        <end position="346"/>
    </location>
</feature>
<feature type="compositionally biased region" description="Basic and acidic residues" evidence="2">
    <location>
        <begin position="427"/>
        <end position="438"/>
    </location>
</feature>
<gene>
    <name evidence="3" type="ORF">TCIL3000_11_9260</name>
</gene>
<feature type="compositionally biased region" description="Polar residues" evidence="2">
    <location>
        <begin position="377"/>
        <end position="393"/>
    </location>
</feature>
<feature type="region of interest" description="Disordered" evidence="2">
    <location>
        <begin position="585"/>
        <end position="605"/>
    </location>
</feature>
<dbReference type="PROSITE" id="PS51450">
    <property type="entry name" value="LRR"/>
    <property type="match status" value="1"/>
</dbReference>
<dbReference type="GO" id="GO:0005096">
    <property type="term" value="F:GTPase activator activity"/>
    <property type="evidence" value="ECO:0007669"/>
    <property type="project" value="InterPro"/>
</dbReference>
<dbReference type="PANTHER" id="PTHR46761">
    <property type="entry name" value="RAN GTPASE-ACTIVATING PROTEIN 1"/>
    <property type="match status" value="1"/>
</dbReference>
<dbReference type="AlphaFoldDB" id="G0V1E7"/>
<feature type="coiled-coil region" evidence="1">
    <location>
        <begin position="492"/>
        <end position="526"/>
    </location>
</feature>
<dbReference type="InterPro" id="IPR001611">
    <property type="entry name" value="Leu-rich_rpt"/>
</dbReference>
<feature type="region of interest" description="Disordered" evidence="2">
    <location>
        <begin position="644"/>
        <end position="709"/>
    </location>
</feature>
<dbReference type="Pfam" id="PF13516">
    <property type="entry name" value="LRR_6"/>
    <property type="match status" value="3"/>
</dbReference>
<accession>G0V1E7</accession>
<sequence length="709" mass="78383">MQSKLSSVYVAACKRERAECALEFVYALDNNDTEVSLSNRSVQLNDVDVKCIAEALQNTRHSVRALTIEGNTFGLNGLQALLEAIEVNPGIVRELRLGRNKLKDQAAVVIGHVLSRNGCGLRVLDLSENEITKLGVIPIAAALSNETCDIVELSFHNNNIESDAASYLGQAIRQGGRLKHLHLGYNAIRDEGAAQLAKCIPVTVSLSTLDLTANRIGASGGRELARALMTSTCNIQRLNLRHNLFDSETIEMFSEVIARNTSLIQLFLGFMNPAPESAVIVLSALKRNSTMLLLDIYGWKLPPGEAWPLIGSIQKRNNTLMALVTDACQDIADRIDRENDDRDRQGLHPIYVGPDDRDAYMATKSLRRATRMHSRRQSYNASRTAASARNTVASEVATPVGRKTSERPSSRRSSESQPRRSASASKAVHERSSRRELNYSHARPSPTERSQRPYDRAIRSIEAAPNVSYGAQANYQPRDSPYAPVLEPPQWYEEVKALIEGMRREAAVQREEYRTLERRVTALERRNVFTAPSEGVNSLSSRREIVDQRPGVGTRNVSSEEIAHQPRSIMSTPTHNDRGYNVGSLTASRPAGARPASVTTHRSSSAVELYPLGRRPSSRMLLCATDPNMSRLSEMDQRGAPAEYPRLNSLRGDPSQPPAEPVQLPVEIKPHEVVLQTSARPPEVKTMHLGPGPNKDTNPPRRKGSIQYL</sequence>
<feature type="compositionally biased region" description="Basic residues" evidence="2">
    <location>
        <begin position="365"/>
        <end position="376"/>
    </location>
</feature>
<dbReference type="InterPro" id="IPR032675">
    <property type="entry name" value="LRR_dom_sf"/>
</dbReference>
<dbReference type="VEuPathDB" id="TriTrypDB:TcIL3000.11.9260"/>
<name>G0V1E7_TRYCI</name>